<dbReference type="Gene3D" id="3.30.420.150">
    <property type="entry name" value="Exopolyphosphatase. Domain 2"/>
    <property type="match status" value="1"/>
</dbReference>
<dbReference type="PANTHER" id="PTHR30005">
    <property type="entry name" value="EXOPOLYPHOSPHATASE"/>
    <property type="match status" value="1"/>
</dbReference>
<evidence type="ECO:0000313" key="3">
    <source>
        <dbReference type="EMBL" id="PNS14376.1"/>
    </source>
</evidence>
<dbReference type="FunFam" id="3.30.420.40:FF:000191">
    <property type="entry name" value="Retrograde regulation protein 2"/>
    <property type="match status" value="1"/>
</dbReference>
<dbReference type="PANTHER" id="PTHR30005:SF0">
    <property type="entry name" value="RETROGRADE REGULATION PROTEIN 2"/>
    <property type="match status" value="1"/>
</dbReference>
<dbReference type="InParanoid" id="A0A2K1QGS9"/>
<dbReference type="Gene3D" id="1.10.3210.10">
    <property type="entry name" value="Hypothetical protein af1432"/>
    <property type="match status" value="1"/>
</dbReference>
<dbReference type="AlphaFoldDB" id="A0A2K1QGS9"/>
<accession>A0A2K1QGS9</accession>
<dbReference type="OrthoDB" id="2014654at2759"/>
<dbReference type="SUPFAM" id="SSF53067">
    <property type="entry name" value="Actin-like ATPase domain"/>
    <property type="match status" value="2"/>
</dbReference>
<protein>
    <submittedName>
        <fullName evidence="3">Retrograde regulation protein 2</fullName>
    </submittedName>
</protein>
<evidence type="ECO:0000313" key="4">
    <source>
        <dbReference type="Proteomes" id="UP000243797"/>
    </source>
</evidence>
<dbReference type="InterPro" id="IPR018181">
    <property type="entry name" value="Heat_shock_70_CS"/>
</dbReference>
<keyword evidence="4" id="KW-1185">Reference proteome</keyword>
<dbReference type="Pfam" id="PF02541">
    <property type="entry name" value="Ppx-GppA"/>
    <property type="match status" value="1"/>
</dbReference>
<evidence type="ECO:0000259" key="1">
    <source>
        <dbReference type="Pfam" id="PF02541"/>
    </source>
</evidence>
<dbReference type="Proteomes" id="UP000243797">
    <property type="component" value="Unassembled WGS sequence"/>
</dbReference>
<dbReference type="InterPro" id="IPR043129">
    <property type="entry name" value="ATPase_NBD"/>
</dbReference>
<dbReference type="EMBL" id="NKHZ01000088">
    <property type="protein sequence ID" value="PNS14376.1"/>
    <property type="molecule type" value="Genomic_DNA"/>
</dbReference>
<dbReference type="Gene3D" id="3.30.420.40">
    <property type="match status" value="1"/>
</dbReference>
<organism evidence="3 4">
    <name type="scientific">Sphaceloma murrayae</name>
    <dbReference type="NCBI Taxonomy" id="2082308"/>
    <lineage>
        <taxon>Eukaryota</taxon>
        <taxon>Fungi</taxon>
        <taxon>Dikarya</taxon>
        <taxon>Ascomycota</taxon>
        <taxon>Pezizomycotina</taxon>
        <taxon>Dothideomycetes</taxon>
        <taxon>Dothideomycetidae</taxon>
        <taxon>Myriangiales</taxon>
        <taxon>Elsinoaceae</taxon>
        <taxon>Sphaceloma</taxon>
    </lineage>
</organism>
<dbReference type="GO" id="GO:0006357">
    <property type="term" value="P:regulation of transcription by RNA polymerase II"/>
    <property type="evidence" value="ECO:0007669"/>
    <property type="project" value="TreeGrafter"/>
</dbReference>
<dbReference type="InterPro" id="IPR057512">
    <property type="entry name" value="RTG2_C"/>
</dbReference>
<comment type="caution">
    <text evidence="3">The sequence shown here is derived from an EMBL/GenBank/DDBJ whole genome shotgun (WGS) entry which is preliminary data.</text>
</comment>
<proteinExistence type="predicted"/>
<dbReference type="PROSITE" id="PS00329">
    <property type="entry name" value="HSP70_2"/>
    <property type="match status" value="1"/>
</dbReference>
<dbReference type="FunCoup" id="A0A2K1QGS9">
    <property type="interactions" value="245"/>
</dbReference>
<reference evidence="3" key="1">
    <citation type="submission" date="2017-06" db="EMBL/GenBank/DDBJ databases">
        <title>Draft genome sequence of a variant of Elsinoe murrayae.</title>
        <authorList>
            <person name="Cheng Q."/>
        </authorList>
    </citation>
    <scope>NUCLEOTIDE SEQUENCE [LARGE SCALE GENOMIC DNA]</scope>
    <source>
        <strain evidence="3">CQ-2017a</strain>
    </source>
</reference>
<feature type="domain" description="Ppx/GppA phosphatase N-terminal" evidence="1">
    <location>
        <begin position="82"/>
        <end position="343"/>
    </location>
</feature>
<evidence type="ECO:0000259" key="2">
    <source>
        <dbReference type="Pfam" id="PF23566"/>
    </source>
</evidence>
<feature type="domain" description="RTG2 C-terminal" evidence="2">
    <location>
        <begin position="351"/>
        <end position="565"/>
    </location>
</feature>
<dbReference type="Pfam" id="PF23566">
    <property type="entry name" value="RTG2_C"/>
    <property type="match status" value="1"/>
</dbReference>
<dbReference type="InterPro" id="IPR003695">
    <property type="entry name" value="Ppx_GppA_N"/>
</dbReference>
<dbReference type="InterPro" id="IPR050273">
    <property type="entry name" value="GppA/Ppx_hydrolase"/>
</dbReference>
<gene>
    <name evidence="3" type="ORF">CAC42_6889</name>
</gene>
<dbReference type="STRING" id="2082308.A0A2K1QGS9"/>
<sequence>MANVPNPEHIRAIVDMGSNGIRLSLTSLSPPLTRLLPTLHQSRIPISLYDAQFPAPLPTSTSSCSSPSVRCPIPTSTIALLTRHLLRFKALCASFSVADRNVSLLATEATRTAPNAAELISAIKRETGWDVTLLPKEEEGRVGAYGVASSLGVVDGVVMDLGGGSTQLSVVGRSKNGRIDIAGSASLPYGAAALARRMGTEKADGLETEVKGRLMEAVRGLGLRGGETTLYLSGGGFRGWGYLLMNRHPVQPYPVPIINGFRAGREAFLDTMAVQELVAQTTEAREGHDKKKPPGLFRISERRASQVPAVAFLIKALAECLPRITQVRFCQGGVREGYLFGSLAPEVQVQNPLEVATSPFARGDNHQLGAILRTSLPKEARGRFIPDHIVQAFANTLYAHSNQVKDSRVSSALRFTTSGELASTHGLSHEERAMLSLLLCERWGGRKDLPGTDEDFYHRLSRLLDDGTRWWCKYLGKAGGLCGAVWPAGYAASTDWDLQLTSSFSSGHGKRAEMVVSVKVRGGDNAVQECKTMYEDELDDIEKVGKKKHWIGGRDGFGHKVDVQITLLE</sequence>
<name>A0A2K1QGS9_9PEZI</name>